<keyword evidence="3" id="KW-1185">Reference proteome</keyword>
<dbReference type="KEGG" id="mlr:MELLADRAFT_65949"/>
<accession>F4RXB9</accession>
<proteinExistence type="predicted"/>
<dbReference type="HOGENOM" id="CLU_1907162_0_0_1"/>
<dbReference type="EMBL" id="GL883127">
    <property type="protein sequence ID" value="EGG03013.1"/>
    <property type="molecule type" value="Genomic_DNA"/>
</dbReference>
<name>F4RXB9_MELLP</name>
<organism evidence="3">
    <name type="scientific">Melampsora larici-populina (strain 98AG31 / pathotype 3-4-7)</name>
    <name type="common">Poplar leaf rust fungus</name>
    <dbReference type="NCBI Taxonomy" id="747676"/>
    <lineage>
        <taxon>Eukaryota</taxon>
        <taxon>Fungi</taxon>
        <taxon>Dikarya</taxon>
        <taxon>Basidiomycota</taxon>
        <taxon>Pucciniomycotina</taxon>
        <taxon>Pucciniomycetes</taxon>
        <taxon>Pucciniales</taxon>
        <taxon>Melampsoraceae</taxon>
        <taxon>Melampsora</taxon>
    </lineage>
</organism>
<evidence type="ECO:0000313" key="3">
    <source>
        <dbReference type="Proteomes" id="UP000001072"/>
    </source>
</evidence>
<dbReference type="Proteomes" id="UP000001072">
    <property type="component" value="Unassembled WGS sequence"/>
</dbReference>
<dbReference type="AlphaFoldDB" id="F4RXB9"/>
<dbReference type="OrthoDB" id="10555813at2759"/>
<reference evidence="3" key="1">
    <citation type="journal article" date="2011" name="Proc. Natl. Acad. Sci. U.S.A.">
        <title>Obligate biotrophy features unraveled by the genomic analysis of rust fungi.</title>
        <authorList>
            <person name="Duplessis S."/>
            <person name="Cuomo C.A."/>
            <person name="Lin Y.-C."/>
            <person name="Aerts A."/>
            <person name="Tisserant E."/>
            <person name="Veneault-Fourrey C."/>
            <person name="Joly D.L."/>
            <person name="Hacquard S."/>
            <person name="Amselem J."/>
            <person name="Cantarel B.L."/>
            <person name="Chiu R."/>
            <person name="Coutinho P.M."/>
            <person name="Feau N."/>
            <person name="Field M."/>
            <person name="Frey P."/>
            <person name="Gelhaye E."/>
            <person name="Goldberg J."/>
            <person name="Grabherr M.G."/>
            <person name="Kodira C.D."/>
            <person name="Kohler A."/>
            <person name="Kuees U."/>
            <person name="Lindquist E.A."/>
            <person name="Lucas S.M."/>
            <person name="Mago R."/>
            <person name="Mauceli E."/>
            <person name="Morin E."/>
            <person name="Murat C."/>
            <person name="Pangilinan J.L."/>
            <person name="Park R."/>
            <person name="Pearson M."/>
            <person name="Quesneville H."/>
            <person name="Rouhier N."/>
            <person name="Sakthikumar S."/>
            <person name="Salamov A.A."/>
            <person name="Schmutz J."/>
            <person name="Selles B."/>
            <person name="Shapiro H."/>
            <person name="Tanguay P."/>
            <person name="Tuskan G.A."/>
            <person name="Henrissat B."/>
            <person name="Van de Peer Y."/>
            <person name="Rouze P."/>
            <person name="Ellis J.G."/>
            <person name="Dodds P.N."/>
            <person name="Schein J.E."/>
            <person name="Zhong S."/>
            <person name="Hamelin R.C."/>
            <person name="Grigoriev I.V."/>
            <person name="Szabo L.J."/>
            <person name="Martin F."/>
        </authorList>
    </citation>
    <scope>NUCLEOTIDE SEQUENCE [LARGE SCALE GENOMIC DNA]</scope>
    <source>
        <strain evidence="3">98AG31 / pathotype 3-4-7</strain>
    </source>
</reference>
<dbReference type="VEuPathDB" id="FungiDB:MELLADRAFT_65949"/>
<dbReference type="InParanoid" id="F4RXB9"/>
<dbReference type="GeneID" id="18930526"/>
<gene>
    <name evidence="2" type="ORF">MELLADRAFT_65949</name>
</gene>
<protein>
    <submittedName>
        <fullName evidence="2">Uncharacterized protein</fullName>
    </submittedName>
</protein>
<dbReference type="RefSeq" id="XP_007413806.1">
    <property type="nucleotide sequence ID" value="XM_007413744.1"/>
</dbReference>
<sequence length="133" mass="14487">MSKSYLEAFRESKGADSRSRALLEALTHALDTNNGAEARRLVADFNDSYGSLVAMDYDGYIPPDPKESANSQPNLQAQESQKSATQDLAQQKPMSSRLMDSSQLLASISGSLLLTAKNLNRLVLGQAEILLLR</sequence>
<evidence type="ECO:0000313" key="2">
    <source>
        <dbReference type="EMBL" id="EGG03013.1"/>
    </source>
</evidence>
<evidence type="ECO:0000256" key="1">
    <source>
        <dbReference type="SAM" id="MobiDB-lite"/>
    </source>
</evidence>
<feature type="compositionally biased region" description="Polar residues" evidence="1">
    <location>
        <begin position="68"/>
        <end position="96"/>
    </location>
</feature>
<feature type="region of interest" description="Disordered" evidence="1">
    <location>
        <begin position="60"/>
        <end position="96"/>
    </location>
</feature>